<dbReference type="InterPro" id="IPR050158">
    <property type="entry name" value="Ubiquitin_ubiquitin-like"/>
</dbReference>
<dbReference type="PANTHER" id="PTHR10666">
    <property type="entry name" value="UBIQUITIN"/>
    <property type="match status" value="1"/>
</dbReference>
<sequence length="352" mass="40053">MKIIAFDELRLVFAGKQLENGCTLQDYNIVKDATLQLLLRLCGGMQIFIKTNTAKIIELEVNSKDTILNIKQHIRSLQGISTDNQQLLLSGSHLENFQTLQNCGVQSGATLDLFLKIESGSINTTSFESHLSVSNLISRYNQSAKTKETTQPNPIEQYGRQIMICKDGHVDRQSKAVYDGNIILNKDNSVSITSPWVKLGVVRVKDDGNLEKDQAIMQYVIDRSKELTTEDIRTPNDQRKFRNEEKNKAKQEDNTKEYDNKKLDADHQASLQMVVELLKHKPGRRYNIETIKEECRQIPLEMVPRNLNRGKFNTLDQSIINKIESGEQFTPEEFTHIQRIQGGFGKALQSGE</sequence>
<dbReference type="Gene3D" id="3.10.20.90">
    <property type="entry name" value="Phosphatidylinositol 3-kinase Catalytic Subunit, Chain A, domain 1"/>
    <property type="match status" value="2"/>
</dbReference>
<evidence type="ECO:0000313" key="3">
    <source>
        <dbReference type="Proteomes" id="UP000324800"/>
    </source>
</evidence>
<dbReference type="InterPro" id="IPR029071">
    <property type="entry name" value="Ubiquitin-like_domsf"/>
</dbReference>
<dbReference type="SUPFAM" id="SSF54236">
    <property type="entry name" value="Ubiquitin-like"/>
    <property type="match status" value="2"/>
</dbReference>
<feature type="non-terminal residue" evidence="2">
    <location>
        <position position="352"/>
    </location>
</feature>
<dbReference type="PRINTS" id="PR00348">
    <property type="entry name" value="UBIQUITIN"/>
</dbReference>
<dbReference type="PROSITE" id="PS50053">
    <property type="entry name" value="UBIQUITIN_2"/>
    <property type="match status" value="2"/>
</dbReference>
<evidence type="ECO:0000313" key="2">
    <source>
        <dbReference type="EMBL" id="KAA6359840.1"/>
    </source>
</evidence>
<evidence type="ECO:0000259" key="1">
    <source>
        <dbReference type="PROSITE" id="PS50053"/>
    </source>
</evidence>
<dbReference type="Proteomes" id="UP000324800">
    <property type="component" value="Unassembled WGS sequence"/>
</dbReference>
<dbReference type="EMBL" id="SNRW01027804">
    <property type="protein sequence ID" value="KAA6359840.1"/>
    <property type="molecule type" value="Genomic_DNA"/>
</dbReference>
<dbReference type="Pfam" id="PF00240">
    <property type="entry name" value="ubiquitin"/>
    <property type="match status" value="2"/>
</dbReference>
<dbReference type="InterPro" id="IPR019956">
    <property type="entry name" value="Ubiquitin_dom"/>
</dbReference>
<name>A0A5J4TPL8_9EUKA</name>
<reference evidence="2 3" key="1">
    <citation type="submission" date="2019-03" db="EMBL/GenBank/DDBJ databases">
        <title>Single cell metagenomics reveals metabolic interactions within the superorganism composed of flagellate Streblomastix strix and complex community of Bacteroidetes bacteria on its surface.</title>
        <authorList>
            <person name="Treitli S.C."/>
            <person name="Kolisko M."/>
            <person name="Husnik F."/>
            <person name="Keeling P."/>
            <person name="Hampl V."/>
        </authorList>
    </citation>
    <scope>NUCLEOTIDE SEQUENCE [LARGE SCALE GENOMIC DNA]</scope>
    <source>
        <strain evidence="2">ST1C</strain>
    </source>
</reference>
<dbReference type="SMART" id="SM00213">
    <property type="entry name" value="UBQ"/>
    <property type="match status" value="1"/>
</dbReference>
<dbReference type="AlphaFoldDB" id="A0A5J4TPL8"/>
<dbReference type="InterPro" id="IPR000626">
    <property type="entry name" value="Ubiquitin-like_dom"/>
</dbReference>
<protein>
    <submittedName>
        <fullName evidence="2">Putative ubiquitin family protein</fullName>
    </submittedName>
</protein>
<feature type="domain" description="Ubiquitin-like" evidence="1">
    <location>
        <begin position="7"/>
        <end position="44"/>
    </location>
</feature>
<organism evidence="2 3">
    <name type="scientific">Streblomastix strix</name>
    <dbReference type="NCBI Taxonomy" id="222440"/>
    <lineage>
        <taxon>Eukaryota</taxon>
        <taxon>Metamonada</taxon>
        <taxon>Preaxostyla</taxon>
        <taxon>Oxymonadida</taxon>
        <taxon>Streblomastigidae</taxon>
        <taxon>Streblomastix</taxon>
    </lineage>
</organism>
<feature type="domain" description="Ubiquitin-like" evidence="1">
    <location>
        <begin position="45"/>
        <end position="120"/>
    </location>
</feature>
<comment type="caution">
    <text evidence="2">The sequence shown here is derived from an EMBL/GenBank/DDBJ whole genome shotgun (WGS) entry which is preliminary data.</text>
</comment>
<accession>A0A5J4TPL8</accession>
<proteinExistence type="predicted"/>
<dbReference type="OrthoDB" id="199599at2759"/>
<gene>
    <name evidence="2" type="ORF">EZS28_044633</name>
</gene>